<feature type="compositionally biased region" description="Low complexity" evidence="4">
    <location>
        <begin position="149"/>
        <end position="159"/>
    </location>
</feature>
<feature type="compositionally biased region" description="Basic and acidic residues" evidence="4">
    <location>
        <begin position="161"/>
        <end position="173"/>
    </location>
</feature>
<protein>
    <recommendedName>
        <fullName evidence="2">Proteasome inhibitor PI31 subunit</fullName>
    </recommendedName>
</protein>
<dbReference type="GeneID" id="108626127"/>
<evidence type="ECO:0000256" key="1">
    <source>
        <dbReference type="ARBA" id="ARBA00006405"/>
    </source>
</evidence>
<dbReference type="GO" id="GO:0070628">
    <property type="term" value="F:proteasome binding"/>
    <property type="evidence" value="ECO:0007669"/>
    <property type="project" value="InterPro"/>
</dbReference>
<dbReference type="RefSeq" id="XP_026670293.1">
    <property type="nucleotide sequence ID" value="XM_026814492.1"/>
</dbReference>
<dbReference type="PANTHER" id="PTHR13266:SF1">
    <property type="entry name" value="PROTEASOME INHIBITOR PI31 SUBUNIT"/>
    <property type="match status" value="1"/>
</dbReference>
<proteinExistence type="inferred from homology"/>
<sequence>MKMDDDNNLFGFELVKELYKTQTARQEDLIILFVHWYFIKHGFRCIGIGDTKTFEPTEKGSQLLPEGWNTRPNYALRYLANSKLYLLHAIRSEEDLLLNLLRVEGEAVSSVQFPINQTVNDLGGPTPKYQDVMNLIQRDLVDPLHPGNTSETSTQTTSTNDSRDDRLRPDPLRVGRPGPYPGPAADLLRVGAADLDPLARGGGGMIFDPFAARNHVHPNRPDVGIPGRLPPGAVPPFARFDPFGPPDPDPPRPRRRLPEYGENMFM</sequence>
<dbReference type="CTD" id="36277"/>
<dbReference type="RefSeq" id="XP_017882101.1">
    <property type="nucleotide sequence ID" value="XM_018026612.2"/>
</dbReference>
<dbReference type="KEGG" id="ccal:108626127"/>
<accession>A0AAJ7S3K3</accession>
<dbReference type="Pfam" id="PF11566">
    <property type="entry name" value="PI31_Prot_N"/>
    <property type="match status" value="1"/>
</dbReference>
<evidence type="ECO:0000313" key="6">
    <source>
        <dbReference type="Proteomes" id="UP000694925"/>
    </source>
</evidence>
<keyword evidence="3" id="KW-0647">Proteasome</keyword>
<evidence type="ECO:0000256" key="2">
    <source>
        <dbReference type="ARBA" id="ARBA00015575"/>
    </source>
</evidence>
<reference evidence="7 8" key="1">
    <citation type="submission" date="2025-04" db="UniProtKB">
        <authorList>
            <consortium name="RefSeq"/>
        </authorList>
    </citation>
    <scope>IDENTIFICATION</scope>
    <source>
        <tissue evidence="7 8">Whole body</tissue>
    </source>
</reference>
<dbReference type="GO" id="GO:0004866">
    <property type="term" value="F:endopeptidase inhibitor activity"/>
    <property type="evidence" value="ECO:0007669"/>
    <property type="project" value="InterPro"/>
</dbReference>
<dbReference type="GO" id="GO:0000502">
    <property type="term" value="C:proteasome complex"/>
    <property type="evidence" value="ECO:0007669"/>
    <property type="project" value="UniProtKB-KW"/>
</dbReference>
<keyword evidence="6" id="KW-1185">Reference proteome</keyword>
<evidence type="ECO:0000313" key="8">
    <source>
        <dbReference type="RefSeq" id="XP_026670293.1"/>
    </source>
</evidence>
<evidence type="ECO:0000259" key="5">
    <source>
        <dbReference type="Pfam" id="PF11566"/>
    </source>
</evidence>
<dbReference type="Gene3D" id="3.40.1000.30">
    <property type="match status" value="1"/>
</dbReference>
<feature type="domain" description="PI31 proteasome regulator N-terminal" evidence="5">
    <location>
        <begin position="24"/>
        <end position="147"/>
    </location>
</feature>
<gene>
    <name evidence="7 8" type="primary">LOC108626127</name>
</gene>
<dbReference type="InterPro" id="IPR045128">
    <property type="entry name" value="PI31-like"/>
</dbReference>
<evidence type="ECO:0000256" key="3">
    <source>
        <dbReference type="ARBA" id="ARBA00022942"/>
    </source>
</evidence>
<feature type="region of interest" description="Disordered" evidence="4">
    <location>
        <begin position="218"/>
        <end position="266"/>
    </location>
</feature>
<comment type="similarity">
    <text evidence="1">Belongs to the proteasome inhibitor PI31 family.</text>
</comment>
<organism evidence="6 8">
    <name type="scientific">Ceratina calcarata</name>
    <dbReference type="NCBI Taxonomy" id="156304"/>
    <lineage>
        <taxon>Eukaryota</taxon>
        <taxon>Metazoa</taxon>
        <taxon>Ecdysozoa</taxon>
        <taxon>Arthropoda</taxon>
        <taxon>Hexapoda</taxon>
        <taxon>Insecta</taxon>
        <taxon>Pterygota</taxon>
        <taxon>Neoptera</taxon>
        <taxon>Endopterygota</taxon>
        <taxon>Hymenoptera</taxon>
        <taxon>Apocrita</taxon>
        <taxon>Aculeata</taxon>
        <taxon>Apoidea</taxon>
        <taxon>Anthophila</taxon>
        <taxon>Apidae</taxon>
        <taxon>Ceratina</taxon>
        <taxon>Zadontomerus</taxon>
    </lineage>
</organism>
<dbReference type="PANTHER" id="PTHR13266">
    <property type="entry name" value="PROTEASOME INHIBITOR"/>
    <property type="match status" value="1"/>
</dbReference>
<name>A0AAJ7S3K3_9HYME</name>
<feature type="compositionally biased region" description="Basic and acidic residues" evidence="4">
    <location>
        <begin position="249"/>
        <end position="259"/>
    </location>
</feature>
<dbReference type="InterPro" id="IPR021625">
    <property type="entry name" value="PI31_Prot_N"/>
</dbReference>
<dbReference type="GO" id="GO:0043161">
    <property type="term" value="P:proteasome-mediated ubiquitin-dependent protein catabolic process"/>
    <property type="evidence" value="ECO:0007669"/>
    <property type="project" value="InterPro"/>
</dbReference>
<evidence type="ECO:0000313" key="7">
    <source>
        <dbReference type="RefSeq" id="XP_017882101.1"/>
    </source>
</evidence>
<evidence type="ECO:0000256" key="4">
    <source>
        <dbReference type="SAM" id="MobiDB-lite"/>
    </source>
</evidence>
<feature type="region of interest" description="Disordered" evidence="4">
    <location>
        <begin position="141"/>
        <end position="185"/>
    </location>
</feature>
<dbReference type="AlphaFoldDB" id="A0AAJ7S3K3"/>
<dbReference type="Proteomes" id="UP000694925">
    <property type="component" value="Unplaced"/>
</dbReference>